<feature type="transmembrane region" description="Helical" evidence="1">
    <location>
        <begin position="105"/>
        <end position="127"/>
    </location>
</feature>
<feature type="transmembrane region" description="Helical" evidence="1">
    <location>
        <begin position="206"/>
        <end position="225"/>
    </location>
</feature>
<feature type="transmembrane region" description="Helical" evidence="1">
    <location>
        <begin position="147"/>
        <end position="169"/>
    </location>
</feature>
<accession>A0ABT5U9N3</accession>
<keyword evidence="1" id="KW-1133">Transmembrane helix</keyword>
<gene>
    <name evidence="2" type="ORF">ORQ98_14040</name>
</gene>
<organism evidence="2 3">
    <name type="scientific">Spartinivicinus poritis</name>
    <dbReference type="NCBI Taxonomy" id="2994640"/>
    <lineage>
        <taxon>Bacteria</taxon>
        <taxon>Pseudomonadati</taxon>
        <taxon>Pseudomonadota</taxon>
        <taxon>Gammaproteobacteria</taxon>
        <taxon>Oceanospirillales</taxon>
        <taxon>Zooshikellaceae</taxon>
        <taxon>Spartinivicinus</taxon>
    </lineage>
</organism>
<proteinExistence type="predicted"/>
<keyword evidence="1" id="KW-0812">Transmembrane</keyword>
<keyword evidence="3" id="KW-1185">Reference proteome</keyword>
<sequence>MMPWTVLSIARCLGVMTLLIGLVLRFIFPTELAWTYSGVKTPIIAFEFAQTPTEVFHLFGDDIDLRDALVRAMDWGNYIDFIFMAVYASFLAVLLWLHKPLLASLTYWCLGLVAIILATDFIENIALLNLTHLVNVGYTGASKLQGWLHVLIISTWFKWMSIVVVITVLGLACRFIHWSGWLTLCLGWAGLLLGGWNILYRDSLELFASVVFLSFIVLVCYIFMAPTHHQLNSFKAKKEELTKV</sequence>
<name>A0ABT5U9N3_9GAMM</name>
<evidence type="ECO:0000256" key="1">
    <source>
        <dbReference type="SAM" id="Phobius"/>
    </source>
</evidence>
<dbReference type="EMBL" id="JAPMOU010000016">
    <property type="protein sequence ID" value="MDE1463085.1"/>
    <property type="molecule type" value="Genomic_DNA"/>
</dbReference>
<reference evidence="2 3" key="1">
    <citation type="submission" date="2022-11" db="EMBL/GenBank/DDBJ databases">
        <title>Spartinivicinus poritis sp. nov., isolated from scleractinian coral Porites lutea.</title>
        <authorList>
            <person name="Zhang G."/>
            <person name="Cai L."/>
            <person name="Wei Q."/>
        </authorList>
    </citation>
    <scope>NUCLEOTIDE SEQUENCE [LARGE SCALE GENOMIC DNA]</scope>
    <source>
        <strain evidence="2 3">A2-2</strain>
    </source>
</reference>
<keyword evidence="1" id="KW-0472">Membrane</keyword>
<evidence type="ECO:0000313" key="3">
    <source>
        <dbReference type="Proteomes" id="UP001528823"/>
    </source>
</evidence>
<evidence type="ECO:0008006" key="4">
    <source>
        <dbReference type="Google" id="ProtNLM"/>
    </source>
</evidence>
<feature type="transmembrane region" description="Helical" evidence="1">
    <location>
        <begin position="7"/>
        <end position="28"/>
    </location>
</feature>
<dbReference type="RefSeq" id="WP_274689431.1">
    <property type="nucleotide sequence ID" value="NZ_JAPMOU010000016.1"/>
</dbReference>
<dbReference type="Proteomes" id="UP001528823">
    <property type="component" value="Unassembled WGS sequence"/>
</dbReference>
<protein>
    <recommendedName>
        <fullName evidence="4">DUF4386 domain-containing protein</fullName>
    </recommendedName>
</protein>
<evidence type="ECO:0000313" key="2">
    <source>
        <dbReference type="EMBL" id="MDE1463085.1"/>
    </source>
</evidence>
<feature type="transmembrane region" description="Helical" evidence="1">
    <location>
        <begin position="181"/>
        <end position="200"/>
    </location>
</feature>
<feature type="transmembrane region" description="Helical" evidence="1">
    <location>
        <begin position="78"/>
        <end position="98"/>
    </location>
</feature>
<comment type="caution">
    <text evidence="2">The sequence shown here is derived from an EMBL/GenBank/DDBJ whole genome shotgun (WGS) entry which is preliminary data.</text>
</comment>